<keyword evidence="2" id="KW-0732">Signal</keyword>
<name>A0A9D4Z0I8_CHLVU</name>
<dbReference type="OrthoDB" id="364348at2759"/>
<feature type="region of interest" description="Disordered" evidence="1">
    <location>
        <begin position="249"/>
        <end position="268"/>
    </location>
</feature>
<keyword evidence="4" id="KW-1185">Reference proteome</keyword>
<dbReference type="Proteomes" id="UP001055712">
    <property type="component" value="Unassembled WGS sequence"/>
</dbReference>
<evidence type="ECO:0000313" key="4">
    <source>
        <dbReference type="Proteomes" id="UP001055712"/>
    </source>
</evidence>
<proteinExistence type="predicted"/>
<accession>A0A9D4Z0I8</accession>
<sequence length="292" mass="30904">MPRLRTTMRATELLIALAALATCATAARSMSALVPAPAPALASISDDLGALGEGDASSGTTQGAAFDIGDASTAAPQVPTPLNVAGRYVAAEVVSYTQLQGDYSWQSDQIARAAGLELILDTDGQFSLSMPDTWWRTLSGPTSSGSDGRYFTGFNSYSTTNGNSFVRLDCIASVYDGRPYLYIAQSAGLSMYATVNDIDFSTGTSSMYEEFRQRVAAHPARGSSAAQKLLRDFHSMLKTSERLIETAKAKEASSLPRQPAGAAMAAPAQRYEQSAAAREVAERQALLKSSLK</sequence>
<reference evidence="3" key="1">
    <citation type="journal article" date="2019" name="Plant J.">
        <title>Chlorella vulgaris genome assembly and annotation reveals the molecular basis for metabolic acclimation to high light conditions.</title>
        <authorList>
            <person name="Cecchin M."/>
            <person name="Marcolungo L."/>
            <person name="Rossato M."/>
            <person name="Girolomoni L."/>
            <person name="Cosentino E."/>
            <person name="Cuine S."/>
            <person name="Li-Beisson Y."/>
            <person name="Delledonne M."/>
            <person name="Ballottari M."/>
        </authorList>
    </citation>
    <scope>NUCLEOTIDE SEQUENCE</scope>
    <source>
        <strain evidence="3">211/11P</strain>
    </source>
</reference>
<reference evidence="3" key="2">
    <citation type="submission" date="2020-11" db="EMBL/GenBank/DDBJ databases">
        <authorList>
            <person name="Cecchin M."/>
            <person name="Marcolungo L."/>
            <person name="Rossato M."/>
            <person name="Girolomoni L."/>
            <person name="Cosentino E."/>
            <person name="Cuine S."/>
            <person name="Li-Beisson Y."/>
            <person name="Delledonne M."/>
            <person name="Ballottari M."/>
        </authorList>
    </citation>
    <scope>NUCLEOTIDE SEQUENCE</scope>
    <source>
        <strain evidence="3">211/11P</strain>
        <tissue evidence="3">Whole cell</tissue>
    </source>
</reference>
<dbReference type="AlphaFoldDB" id="A0A9D4Z0I8"/>
<comment type="caution">
    <text evidence="3">The sequence shown here is derived from an EMBL/GenBank/DDBJ whole genome shotgun (WGS) entry which is preliminary data.</text>
</comment>
<organism evidence="3 4">
    <name type="scientific">Chlorella vulgaris</name>
    <name type="common">Green alga</name>
    <dbReference type="NCBI Taxonomy" id="3077"/>
    <lineage>
        <taxon>Eukaryota</taxon>
        <taxon>Viridiplantae</taxon>
        <taxon>Chlorophyta</taxon>
        <taxon>core chlorophytes</taxon>
        <taxon>Trebouxiophyceae</taxon>
        <taxon>Chlorellales</taxon>
        <taxon>Chlorellaceae</taxon>
        <taxon>Chlorella clade</taxon>
        <taxon>Chlorella</taxon>
    </lineage>
</organism>
<protein>
    <submittedName>
        <fullName evidence="3">Uncharacterized protein</fullName>
    </submittedName>
</protein>
<evidence type="ECO:0000256" key="2">
    <source>
        <dbReference type="SAM" id="SignalP"/>
    </source>
</evidence>
<gene>
    <name evidence="3" type="ORF">D9Q98_002031</name>
</gene>
<feature type="compositionally biased region" description="Low complexity" evidence="1">
    <location>
        <begin position="259"/>
        <end position="268"/>
    </location>
</feature>
<feature type="chain" id="PRO_5039688975" evidence="2">
    <location>
        <begin position="27"/>
        <end position="292"/>
    </location>
</feature>
<evidence type="ECO:0000313" key="3">
    <source>
        <dbReference type="EMBL" id="KAI3435973.1"/>
    </source>
</evidence>
<evidence type="ECO:0000256" key="1">
    <source>
        <dbReference type="SAM" id="MobiDB-lite"/>
    </source>
</evidence>
<feature type="signal peptide" evidence="2">
    <location>
        <begin position="1"/>
        <end position="26"/>
    </location>
</feature>
<dbReference type="EMBL" id="SIDB01000002">
    <property type="protein sequence ID" value="KAI3435973.1"/>
    <property type="molecule type" value="Genomic_DNA"/>
</dbReference>